<keyword evidence="1" id="KW-0238">DNA-binding</keyword>
<dbReference type="InterPro" id="IPR038056">
    <property type="entry name" value="YjbR-like_sf"/>
</dbReference>
<accession>A0A941HXY0</accession>
<dbReference type="EMBL" id="CP068570">
    <property type="protein sequence ID" value="QQZ50077.1"/>
    <property type="molecule type" value="Genomic_DNA"/>
</dbReference>
<keyword evidence="3" id="KW-1185">Reference proteome</keyword>
<proteinExistence type="predicted"/>
<reference evidence="2" key="1">
    <citation type="submission" date="2021-01" db="EMBL/GenBank/DDBJ databases">
        <title>Genome sequence of Phenylobacterium sp. 20VBR1 isolated from a valley glaceir, Ny-Alesund, Svalbard.</title>
        <authorList>
            <person name="Thomas F.A."/>
            <person name="Krishnan K.P."/>
            <person name="Sinha R.K."/>
        </authorList>
    </citation>
    <scope>NUCLEOTIDE SEQUENCE</scope>
    <source>
        <strain evidence="2">20VBR1</strain>
    </source>
</reference>
<sequence length="121" mass="13310">MLSPDPDAVLVLLRDLALALPETDEVVSHGIPAFRAAGKMFAYFRHDHHGDGTTVVCVKTSGREVAEMLIEADPAVFSKPAYLWPSGWVGMSLVDCDWEHVAGRLATSWRLAAPKRLVREL</sequence>
<protein>
    <submittedName>
        <fullName evidence="1">MmcQ/YjbR family DNA-binding protein</fullName>
    </submittedName>
</protein>
<gene>
    <name evidence="1" type="ORF">JKL49_18745</name>
    <name evidence="2" type="ORF">JKL49_26220</name>
</gene>
<reference evidence="1" key="2">
    <citation type="submission" date="2021-04" db="EMBL/GenBank/DDBJ databases">
        <title>Draft genome assembly of strain Phenylobacterium sp. 20VBR1 using MiniION and Illumina platforms.</title>
        <authorList>
            <person name="Thomas F.A."/>
            <person name="Krishnan K.P."/>
            <person name="Sinha R.K."/>
        </authorList>
    </citation>
    <scope>NUCLEOTIDE SEQUENCE</scope>
    <source>
        <strain evidence="1">20VBR1</strain>
    </source>
</reference>
<organism evidence="1 3">
    <name type="scientific">Phenylobacterium glaciei</name>
    <dbReference type="NCBI Taxonomy" id="2803784"/>
    <lineage>
        <taxon>Bacteria</taxon>
        <taxon>Pseudomonadati</taxon>
        <taxon>Pseudomonadota</taxon>
        <taxon>Alphaproteobacteria</taxon>
        <taxon>Caulobacterales</taxon>
        <taxon>Caulobacteraceae</taxon>
        <taxon>Phenylobacterium</taxon>
    </lineage>
</organism>
<dbReference type="AlphaFoldDB" id="A0A941HXY0"/>
<dbReference type="SUPFAM" id="SSF142906">
    <property type="entry name" value="YjbR-like"/>
    <property type="match status" value="1"/>
</dbReference>
<evidence type="ECO:0000313" key="2">
    <source>
        <dbReference type="EMBL" id="QQZ50077.1"/>
    </source>
</evidence>
<evidence type="ECO:0000313" key="3">
    <source>
        <dbReference type="Proteomes" id="UP000622580"/>
    </source>
</evidence>
<evidence type="ECO:0000313" key="1">
    <source>
        <dbReference type="EMBL" id="MBR7621438.1"/>
    </source>
</evidence>
<dbReference type="Pfam" id="PF04237">
    <property type="entry name" value="YjbR"/>
    <property type="match status" value="1"/>
</dbReference>
<name>A0A941HXY0_9CAUL</name>
<dbReference type="EMBL" id="JAGSGD010000001">
    <property type="protein sequence ID" value="MBR7621438.1"/>
    <property type="molecule type" value="Genomic_DNA"/>
</dbReference>
<dbReference type="Gene3D" id="3.90.1150.30">
    <property type="match status" value="1"/>
</dbReference>
<dbReference type="GO" id="GO:0003677">
    <property type="term" value="F:DNA binding"/>
    <property type="evidence" value="ECO:0007669"/>
    <property type="project" value="UniProtKB-KW"/>
</dbReference>
<dbReference type="RefSeq" id="WP_215342606.1">
    <property type="nucleotide sequence ID" value="NZ_JAGSGD010000001.1"/>
</dbReference>
<dbReference type="InterPro" id="IPR058532">
    <property type="entry name" value="YjbR/MT2646/Rv2570-like"/>
</dbReference>
<dbReference type="Proteomes" id="UP000622580">
    <property type="component" value="Unassembled WGS sequence"/>
</dbReference>